<evidence type="ECO:0000256" key="2">
    <source>
        <dbReference type="ARBA" id="ARBA00010841"/>
    </source>
</evidence>
<reference evidence="8" key="1">
    <citation type="journal article" date="2023" name="IScience">
        <title>Live-bearing cockroach genome reveals convergent evolutionary mechanisms linked to viviparity in insects and beyond.</title>
        <authorList>
            <person name="Fouks B."/>
            <person name="Harrison M.C."/>
            <person name="Mikhailova A.A."/>
            <person name="Marchal E."/>
            <person name="English S."/>
            <person name="Carruthers M."/>
            <person name="Jennings E.C."/>
            <person name="Chiamaka E.L."/>
            <person name="Frigard R.A."/>
            <person name="Pippel M."/>
            <person name="Attardo G.M."/>
            <person name="Benoit J.B."/>
            <person name="Bornberg-Bauer E."/>
            <person name="Tobe S.S."/>
        </authorList>
    </citation>
    <scope>NUCLEOTIDE SEQUENCE</scope>
    <source>
        <strain evidence="8">Stay&amp;Tobe</strain>
    </source>
</reference>
<name>A0AAD8AEV5_DIPPU</name>
<feature type="coiled-coil region" evidence="7">
    <location>
        <begin position="5"/>
        <end position="131"/>
    </location>
</feature>
<sequence length="365" mass="43758">MKTRCLELEMSNEEYQRKYEQLDEDRADIIAYLKKMLQQKEDEITELKERLEGLQKTLEQDKQMYEEKIANLQYEFKVMHEQLTSEIKLLTGKLNSLEEFRLQRDDLMKKFKEQENKIEEQEEKHKQTIYDIERKFIIGKDKLKNEMEAKLLQLSLDFQDATHLRIAATTRRTIRENIAINNELVRMVEDSKRLTEENEKMKARDRTLKLEVNIREDERDIALEKSMVQHKLIKRLSAEYEVMAKHIGELQYAARRYKDLQQELKDNAAFLDRAVKQIRMLEECLQAANYENSELNSKLLNAEKDTYLLQRVLREAVRSIKEALQVQTKPSEESFALSRRENLLFNLLQLLNTADYPQFEERELR</sequence>
<protein>
    <recommendedName>
        <fullName evidence="3">Cilia- and flagella-associated protein 157</fullName>
    </recommendedName>
</protein>
<dbReference type="EMBL" id="JASPKZ010001944">
    <property type="protein sequence ID" value="KAJ9597032.1"/>
    <property type="molecule type" value="Genomic_DNA"/>
</dbReference>
<dbReference type="PANTHER" id="PTHR31954:SF1">
    <property type="entry name" value="CILIA- AND FLAGELLA-ASSOCIATED PROTEIN 157"/>
    <property type="match status" value="1"/>
</dbReference>
<evidence type="ECO:0000256" key="5">
    <source>
        <dbReference type="ARBA" id="ARBA00023069"/>
    </source>
</evidence>
<dbReference type="PANTHER" id="PTHR31954">
    <property type="entry name" value="CILIA- AND FLAGELLA-ASSOCIATED PROTEIN 157"/>
    <property type="match status" value="1"/>
</dbReference>
<comment type="caution">
    <text evidence="8">The sequence shown here is derived from an EMBL/GenBank/DDBJ whole genome shotgun (WGS) entry which is preliminary data.</text>
</comment>
<keyword evidence="6" id="KW-0966">Cell projection</keyword>
<evidence type="ECO:0000256" key="4">
    <source>
        <dbReference type="ARBA" id="ARBA00023054"/>
    </source>
</evidence>
<evidence type="ECO:0000313" key="8">
    <source>
        <dbReference type="EMBL" id="KAJ9597032.1"/>
    </source>
</evidence>
<evidence type="ECO:0000256" key="7">
    <source>
        <dbReference type="SAM" id="Coils"/>
    </source>
</evidence>
<dbReference type="AlphaFoldDB" id="A0AAD8AEV5"/>
<feature type="non-terminal residue" evidence="8">
    <location>
        <position position="1"/>
    </location>
</feature>
<keyword evidence="5" id="KW-0969">Cilium</keyword>
<keyword evidence="4 7" id="KW-0175">Coiled coil</keyword>
<comment type="similarity">
    <text evidence="2">Belongs to the CFAP157 family.</text>
</comment>
<dbReference type="InterPro" id="IPR038844">
    <property type="entry name" value="CFAP157"/>
</dbReference>
<dbReference type="GO" id="GO:0008017">
    <property type="term" value="F:microtubule binding"/>
    <property type="evidence" value="ECO:0007669"/>
    <property type="project" value="TreeGrafter"/>
</dbReference>
<reference evidence="8" key="2">
    <citation type="submission" date="2023-05" db="EMBL/GenBank/DDBJ databases">
        <authorList>
            <person name="Fouks B."/>
        </authorList>
    </citation>
    <scope>NUCLEOTIDE SEQUENCE</scope>
    <source>
        <strain evidence="8">Stay&amp;Tobe</strain>
        <tissue evidence="8">Testes</tissue>
    </source>
</reference>
<accession>A0AAD8AEV5</accession>
<comment type="subcellular location">
    <subcellularLocation>
        <location evidence="1">Cell projection</location>
        <location evidence="1">Cilium</location>
    </subcellularLocation>
</comment>
<dbReference type="GO" id="GO:0036064">
    <property type="term" value="C:ciliary basal body"/>
    <property type="evidence" value="ECO:0007669"/>
    <property type="project" value="TreeGrafter"/>
</dbReference>
<organism evidence="8 9">
    <name type="scientific">Diploptera punctata</name>
    <name type="common">Pacific beetle cockroach</name>
    <dbReference type="NCBI Taxonomy" id="6984"/>
    <lineage>
        <taxon>Eukaryota</taxon>
        <taxon>Metazoa</taxon>
        <taxon>Ecdysozoa</taxon>
        <taxon>Arthropoda</taxon>
        <taxon>Hexapoda</taxon>
        <taxon>Insecta</taxon>
        <taxon>Pterygota</taxon>
        <taxon>Neoptera</taxon>
        <taxon>Polyneoptera</taxon>
        <taxon>Dictyoptera</taxon>
        <taxon>Blattodea</taxon>
        <taxon>Blaberoidea</taxon>
        <taxon>Blaberidae</taxon>
        <taxon>Diplopterinae</taxon>
        <taxon>Diploptera</taxon>
    </lineage>
</organism>
<keyword evidence="9" id="KW-1185">Reference proteome</keyword>
<gene>
    <name evidence="8" type="ORF">L9F63_027076</name>
</gene>
<proteinExistence type="inferred from homology"/>
<evidence type="ECO:0000256" key="1">
    <source>
        <dbReference type="ARBA" id="ARBA00004138"/>
    </source>
</evidence>
<dbReference type="Proteomes" id="UP001233999">
    <property type="component" value="Unassembled WGS sequence"/>
</dbReference>
<evidence type="ECO:0000313" key="9">
    <source>
        <dbReference type="Proteomes" id="UP001233999"/>
    </source>
</evidence>
<evidence type="ECO:0000256" key="6">
    <source>
        <dbReference type="ARBA" id="ARBA00023273"/>
    </source>
</evidence>
<evidence type="ECO:0000256" key="3">
    <source>
        <dbReference type="ARBA" id="ARBA00014087"/>
    </source>
</evidence>